<evidence type="ECO:0000313" key="3">
    <source>
        <dbReference type="EMBL" id="GJT94870.1"/>
    </source>
</evidence>
<protein>
    <submittedName>
        <fullName evidence="3">FAR1-related sequence 10</fullName>
    </submittedName>
</protein>
<dbReference type="Proteomes" id="UP001151760">
    <property type="component" value="Unassembled WGS sequence"/>
</dbReference>
<reference evidence="3" key="1">
    <citation type="journal article" date="2022" name="Int. J. Mol. Sci.">
        <title>Draft Genome of Tanacetum Coccineum: Genomic Comparison of Closely Related Tanacetum-Family Plants.</title>
        <authorList>
            <person name="Yamashiro T."/>
            <person name="Shiraishi A."/>
            <person name="Nakayama K."/>
            <person name="Satake H."/>
        </authorList>
    </citation>
    <scope>NUCLEOTIDE SEQUENCE</scope>
</reference>
<organism evidence="3 4">
    <name type="scientific">Tanacetum coccineum</name>
    <dbReference type="NCBI Taxonomy" id="301880"/>
    <lineage>
        <taxon>Eukaryota</taxon>
        <taxon>Viridiplantae</taxon>
        <taxon>Streptophyta</taxon>
        <taxon>Embryophyta</taxon>
        <taxon>Tracheophyta</taxon>
        <taxon>Spermatophyta</taxon>
        <taxon>Magnoliopsida</taxon>
        <taxon>eudicotyledons</taxon>
        <taxon>Gunneridae</taxon>
        <taxon>Pentapetalae</taxon>
        <taxon>asterids</taxon>
        <taxon>campanulids</taxon>
        <taxon>Asterales</taxon>
        <taxon>Asteraceae</taxon>
        <taxon>Asteroideae</taxon>
        <taxon>Anthemideae</taxon>
        <taxon>Anthemidinae</taxon>
        <taxon>Tanacetum</taxon>
    </lineage>
</organism>
<feature type="domain" description="MULE transposase" evidence="2">
    <location>
        <begin position="338"/>
        <end position="434"/>
    </location>
</feature>
<evidence type="ECO:0000313" key="4">
    <source>
        <dbReference type="Proteomes" id="UP001151760"/>
    </source>
</evidence>
<comment type="caution">
    <text evidence="3">The sequence shown here is derived from an EMBL/GenBank/DDBJ whole genome shotgun (WGS) entry which is preliminary data.</text>
</comment>
<dbReference type="PANTHER" id="PTHR31973:SF190">
    <property type="entry name" value="MULE TRANSPOSASE DOMAIN-CONTAINING PROTEIN"/>
    <property type="match status" value="1"/>
</dbReference>
<dbReference type="EMBL" id="BQNB010020336">
    <property type="protein sequence ID" value="GJT94870.1"/>
    <property type="molecule type" value="Genomic_DNA"/>
</dbReference>
<evidence type="ECO:0000259" key="2">
    <source>
        <dbReference type="Pfam" id="PF10551"/>
    </source>
</evidence>
<sequence length="487" mass="55255">MAYLHDCLMVLMHSVTQECTNAESHYPQLDVHGSDNKPLKEVALTAKLEHDDAIKRMVLRKALENIPSGVDKNARQSSGVDKNEKQSSGVAKDAEPYVVRLDEGQSIVPAMDVPSQGNSAFVNDFYSSYNPYVESQDLHFDHFTDLDSLLPTNATQQAENNVVDKDALVNEGENVNEHSEWNGDDIDHSEGNEMIDSSDDDNQDSDYIMDEENYVEEIDVDMEDFHYNIMRVLSSWISASDEENKLDRGVILNLQTCEPNGSANGSDSSGSKVKWTKSKISEAAGDYVLELQQSNPNTTVKIQVQSEADHAVPTRVFRRIYVCLGPLKEGFKIGMREVLRLDGAFMKGSFPRQLLTVVSIDPNDGIYLLAYRTVETENTDFWTWFLTQLGDDLELYKNSNFTSISYRQKGIIPALSKLFPCAKHRFCVKHIHENMKLRWSGAVYKDLLWKCATTTIKEFNLQMQELKAFSLPAYEWLLKIPPQHWAR</sequence>
<proteinExistence type="predicted"/>
<keyword evidence="4" id="KW-1185">Reference proteome</keyword>
<name>A0ABQ5I429_9ASTR</name>
<evidence type="ECO:0000256" key="1">
    <source>
        <dbReference type="SAM" id="MobiDB-lite"/>
    </source>
</evidence>
<feature type="compositionally biased region" description="Basic and acidic residues" evidence="1">
    <location>
        <begin position="175"/>
        <end position="191"/>
    </location>
</feature>
<reference evidence="3" key="2">
    <citation type="submission" date="2022-01" db="EMBL/GenBank/DDBJ databases">
        <authorList>
            <person name="Yamashiro T."/>
            <person name="Shiraishi A."/>
            <person name="Satake H."/>
            <person name="Nakayama K."/>
        </authorList>
    </citation>
    <scope>NUCLEOTIDE SEQUENCE</scope>
</reference>
<feature type="region of interest" description="Disordered" evidence="1">
    <location>
        <begin position="69"/>
        <end position="95"/>
    </location>
</feature>
<feature type="region of interest" description="Disordered" evidence="1">
    <location>
        <begin position="175"/>
        <end position="206"/>
    </location>
</feature>
<accession>A0ABQ5I429</accession>
<dbReference type="Pfam" id="PF10551">
    <property type="entry name" value="MULE"/>
    <property type="match status" value="1"/>
</dbReference>
<feature type="compositionally biased region" description="Acidic residues" evidence="1">
    <location>
        <begin position="196"/>
        <end position="206"/>
    </location>
</feature>
<dbReference type="InterPro" id="IPR018289">
    <property type="entry name" value="MULE_transposase_dom"/>
</dbReference>
<gene>
    <name evidence="3" type="ORF">Tco_1090388</name>
</gene>
<dbReference type="PANTHER" id="PTHR31973">
    <property type="entry name" value="POLYPROTEIN, PUTATIVE-RELATED"/>
    <property type="match status" value="1"/>
</dbReference>